<feature type="domain" description="Novel STAND NTPase 1" evidence="2">
    <location>
        <begin position="65"/>
        <end position="427"/>
    </location>
</feature>
<dbReference type="SUPFAM" id="SSF48452">
    <property type="entry name" value="TPR-like"/>
    <property type="match status" value="2"/>
</dbReference>
<comment type="caution">
    <text evidence="3">The sequence shown here is derived from an EMBL/GenBank/DDBJ whole genome shotgun (WGS) entry which is preliminary data.</text>
</comment>
<dbReference type="Pfam" id="PF20703">
    <property type="entry name" value="nSTAND1"/>
    <property type="match status" value="1"/>
</dbReference>
<accession>A0A5C4VVY3</accession>
<proteinExistence type="predicted"/>
<dbReference type="PANTHER" id="PTHR47691:SF3">
    <property type="entry name" value="HTH-TYPE TRANSCRIPTIONAL REGULATOR RV0890C-RELATED"/>
    <property type="match status" value="1"/>
</dbReference>
<feature type="region of interest" description="Disordered" evidence="1">
    <location>
        <begin position="1"/>
        <end position="40"/>
    </location>
</feature>
<dbReference type="EMBL" id="VDLX02000016">
    <property type="protein sequence ID" value="KAB8190319.1"/>
    <property type="molecule type" value="Genomic_DNA"/>
</dbReference>
<dbReference type="AlphaFoldDB" id="A0A5C4VVY3"/>
<protein>
    <submittedName>
        <fullName evidence="3">Tetratricopeptide repeat protein</fullName>
    </submittedName>
</protein>
<dbReference type="InterPro" id="IPR011990">
    <property type="entry name" value="TPR-like_helical_dom_sf"/>
</dbReference>
<sequence length="712" mass="74771">MAIAHPADRSPSRHCRTAVHSARRPASGPGRTPVPEADPACRTPISNGIAAMTVSVMAHYVDRQPYVGARPFRPQESGQFFGRSEAVAELADRWRRHRLSVLTGPPGSGKTSLLRARLVPDAALRATAVLPVGRPFGPPPPALAALPEHNPYTLALLCSWAPATPPSHLAGLSLYEFLRRDASPGRPSPLFVAIDQVEKVFERHTRLDPHRAGFLAQLREAIAELPDLHLLLSVRERHLADLEGALRAAGPATGPRSDPGAALGALEPYVLGPLSMADAVEAVERPVQGSGRWYADGAAEEIVSAVATGRDAVDPVLLQAVCSRLWAALPSDVAAITVQDVHAHPGVERALREFCGQAIADVAAEHDLSTLRLASWLQRTFTAQPGQGNDAAESAAREGLPAAVLASLQDRYVLAAGPTYQLHHELLTGPLLSVDIADLHPGGTGPGWRLSAAESALFRGDLAAAEHNAGAVLGDAGEEDLTLLARARSRMGDIAHLRGDPQRAASAYRAAAALYETLQDNGAVARLLAATGRSLLEQGLDVEAVETLRSAVDRLPADLALQTELGRTLWQVGHGRAGVTVLTEVLSADAHAPEALRTRGEMLADLGQPEGALRDLDRVRPHLRPEGRAARALSLLGTGDAHGAEEEAEAALAAGPGNGPALLYTARLRALGGHPAAAADLAQRSLAATAPALTRRGRAEAVQLVEDPSASA</sequence>
<dbReference type="InterPro" id="IPR019734">
    <property type="entry name" value="TPR_rpt"/>
</dbReference>
<dbReference type="Gene3D" id="1.25.40.10">
    <property type="entry name" value="Tetratricopeptide repeat domain"/>
    <property type="match status" value="1"/>
</dbReference>
<reference evidence="3 4" key="1">
    <citation type="submission" date="2019-10" db="EMBL/GenBank/DDBJ databases">
        <title>Nonomuraea sp. nov., isolated from Phyllanthus amarus.</title>
        <authorList>
            <person name="Klykleung N."/>
            <person name="Tanasupawat S."/>
        </authorList>
    </citation>
    <scope>NUCLEOTIDE SEQUENCE [LARGE SCALE GENOMIC DNA]</scope>
    <source>
        <strain evidence="3 4">PA1-10</strain>
    </source>
</reference>
<dbReference type="SMART" id="SM00028">
    <property type="entry name" value="TPR"/>
    <property type="match status" value="3"/>
</dbReference>
<dbReference type="InterPro" id="IPR049052">
    <property type="entry name" value="nSTAND1"/>
</dbReference>
<evidence type="ECO:0000259" key="2">
    <source>
        <dbReference type="Pfam" id="PF20703"/>
    </source>
</evidence>
<dbReference type="InterPro" id="IPR027417">
    <property type="entry name" value="P-loop_NTPase"/>
</dbReference>
<feature type="compositionally biased region" description="Basic residues" evidence="1">
    <location>
        <begin position="12"/>
        <end position="23"/>
    </location>
</feature>
<dbReference type="PANTHER" id="PTHR47691">
    <property type="entry name" value="REGULATOR-RELATED"/>
    <property type="match status" value="1"/>
</dbReference>
<dbReference type="Proteomes" id="UP000312512">
    <property type="component" value="Unassembled WGS sequence"/>
</dbReference>
<evidence type="ECO:0000256" key="1">
    <source>
        <dbReference type="SAM" id="MobiDB-lite"/>
    </source>
</evidence>
<name>A0A5C4VVY3_9ACTN</name>
<dbReference type="Gene3D" id="3.40.50.300">
    <property type="entry name" value="P-loop containing nucleotide triphosphate hydrolases"/>
    <property type="match status" value="1"/>
</dbReference>
<feature type="compositionally biased region" description="Basic and acidic residues" evidence="1">
    <location>
        <begin position="1"/>
        <end position="11"/>
    </location>
</feature>
<evidence type="ECO:0000313" key="3">
    <source>
        <dbReference type="EMBL" id="KAB8190319.1"/>
    </source>
</evidence>
<keyword evidence="4" id="KW-1185">Reference proteome</keyword>
<dbReference type="SUPFAM" id="SSF52540">
    <property type="entry name" value="P-loop containing nucleoside triphosphate hydrolases"/>
    <property type="match status" value="1"/>
</dbReference>
<gene>
    <name evidence="3" type="ORF">FH608_035705</name>
</gene>
<evidence type="ECO:0000313" key="4">
    <source>
        <dbReference type="Proteomes" id="UP000312512"/>
    </source>
</evidence>
<organism evidence="3 4">
    <name type="scientific">Nonomuraea phyllanthi</name>
    <dbReference type="NCBI Taxonomy" id="2219224"/>
    <lineage>
        <taxon>Bacteria</taxon>
        <taxon>Bacillati</taxon>
        <taxon>Actinomycetota</taxon>
        <taxon>Actinomycetes</taxon>
        <taxon>Streptosporangiales</taxon>
        <taxon>Streptosporangiaceae</taxon>
        <taxon>Nonomuraea</taxon>
    </lineage>
</organism>
<dbReference type="OrthoDB" id="3204522at2"/>